<dbReference type="AlphaFoldDB" id="C5LQR5"/>
<proteinExistence type="predicted"/>
<dbReference type="OrthoDB" id="10250130at2759"/>
<evidence type="ECO:0000256" key="1">
    <source>
        <dbReference type="ARBA" id="ARBA00022441"/>
    </source>
</evidence>
<dbReference type="PANTHER" id="PTHR46093:SF18">
    <property type="entry name" value="FIBRONECTIN TYPE-III DOMAIN-CONTAINING PROTEIN"/>
    <property type="match status" value="1"/>
</dbReference>
<dbReference type="OMA" id="FMWILEL"/>
<reference evidence="3 4" key="1">
    <citation type="submission" date="2008-07" db="EMBL/GenBank/DDBJ databases">
        <authorList>
            <person name="El-Sayed N."/>
            <person name="Caler E."/>
            <person name="Inman J."/>
            <person name="Amedeo P."/>
            <person name="Hass B."/>
            <person name="Wortman J."/>
        </authorList>
    </citation>
    <scope>NUCLEOTIDE SEQUENCE [LARGE SCALE GENOMIC DNA]</scope>
    <source>
        <strain evidence="4">ATCC 50983 / TXsc</strain>
    </source>
</reference>
<dbReference type="EMBL" id="GG684654">
    <property type="protein sequence ID" value="EER00800.1"/>
    <property type="molecule type" value="Genomic_DNA"/>
</dbReference>
<dbReference type="InParanoid" id="C5LQR5"/>
<dbReference type="Proteomes" id="UP000007800">
    <property type="component" value="Unassembled WGS sequence"/>
</dbReference>
<name>C5LQR5_PERM5</name>
<dbReference type="PANTHER" id="PTHR46093">
    <property type="entry name" value="ACYL-COA-BINDING DOMAIN-CONTAINING PROTEIN 5"/>
    <property type="match status" value="1"/>
</dbReference>
<accession>C5LQR5</accession>
<evidence type="ECO:0000313" key="3">
    <source>
        <dbReference type="EMBL" id="EER00800.1"/>
    </source>
</evidence>
<dbReference type="Gene3D" id="2.120.10.80">
    <property type="entry name" value="Kelch-type beta propeller"/>
    <property type="match status" value="1"/>
</dbReference>
<keyword evidence="4" id="KW-1185">Reference proteome</keyword>
<protein>
    <submittedName>
        <fullName evidence="3">Uncharacterized protein</fullName>
    </submittedName>
</protein>
<dbReference type="InterPro" id="IPR011043">
    <property type="entry name" value="Gal_Oxase/kelch_b-propeller"/>
</dbReference>
<evidence type="ECO:0000256" key="2">
    <source>
        <dbReference type="ARBA" id="ARBA00022737"/>
    </source>
</evidence>
<dbReference type="RefSeq" id="XP_002768082.1">
    <property type="nucleotide sequence ID" value="XM_002768036.1"/>
</dbReference>
<gene>
    <name evidence="3" type="ORF">Pmar_PMAR002867</name>
</gene>
<dbReference type="SUPFAM" id="SSF50965">
    <property type="entry name" value="Galactose oxidase, central domain"/>
    <property type="match status" value="1"/>
</dbReference>
<evidence type="ECO:0000313" key="4">
    <source>
        <dbReference type="Proteomes" id="UP000007800"/>
    </source>
</evidence>
<sequence>MIRNHHSSDPPLAPRLSSFRLQVLTANRLVSLTTIGSGEVLVHGLTEATTVKTRAARRQGRDGDEVLRTFLISLRVNQTPPASLVEGVTPSYVIYKWKALVPTEESPGPPSFAYHPTVVRVPDSSEALFIGAVKAPQHKEEYALEVWLDTVHDKREHSWSLIKITGESPSPRSHHAAVALASHKDGAMERVAMFGGTSPKSLLVEDLLWMLKLKRHKTGLTGEWHRVQLESDDGVLPKPASRIAACSDGNGCVYVHGGLGLHNMPLNALWRIDFSSSYKRAKCHRVDVDSVGRSLPRASHGLYYVKRQSLLDAETSSDCLLVLGGTEPQCVEWYSMQGSRWYRSASSPDIIPPRGPLVPVDCSTRIQMSDARLTILHHSSSLPHLMMLRTRSPLTKSDIESSLDRLERFRGIAHLLHCYDATQPPKAFPGRESGIAVSPESAAHQLCSLGDRMGGRRFLFSASSGDLVVLSLDGSISTLEEVTALSPLVNELARSVTSSGLIVAVVLTEKELMFGVTSERLGEEIGEPVWATASTKGDQEDLAAVLGLIRQQAPRALDIPAFRALVSAHMAGLNRLASVVVIADAHPWLVAAVNDPASHSELVMRELSQKFEVDAALWRDVSRSSAVQVKDPFPLPSS</sequence>
<keyword evidence="1" id="KW-0880">Kelch repeat</keyword>
<dbReference type="GeneID" id="9043990"/>
<dbReference type="InterPro" id="IPR015915">
    <property type="entry name" value="Kelch-typ_b-propeller"/>
</dbReference>
<organism evidence="4">
    <name type="scientific">Perkinsus marinus (strain ATCC 50983 / TXsc)</name>
    <dbReference type="NCBI Taxonomy" id="423536"/>
    <lineage>
        <taxon>Eukaryota</taxon>
        <taxon>Sar</taxon>
        <taxon>Alveolata</taxon>
        <taxon>Perkinsozoa</taxon>
        <taxon>Perkinsea</taxon>
        <taxon>Perkinsida</taxon>
        <taxon>Perkinsidae</taxon>
        <taxon>Perkinsus</taxon>
    </lineage>
</organism>
<keyword evidence="2" id="KW-0677">Repeat</keyword>